<dbReference type="InterPro" id="IPR036736">
    <property type="entry name" value="ACP-like_sf"/>
</dbReference>
<dbReference type="Pfam" id="PF00550">
    <property type="entry name" value="PP-binding"/>
    <property type="match status" value="1"/>
</dbReference>
<dbReference type="EMBL" id="BOVK01000076">
    <property type="protein sequence ID" value="GIQ71277.1"/>
    <property type="molecule type" value="Genomic_DNA"/>
</dbReference>
<dbReference type="SUPFAM" id="SSF47336">
    <property type="entry name" value="ACP-like"/>
    <property type="match status" value="1"/>
</dbReference>
<evidence type="ECO:0000313" key="2">
    <source>
        <dbReference type="EMBL" id="GIQ71277.1"/>
    </source>
</evidence>
<organism evidence="2 3">
    <name type="scientific">Xylanibacillus composti</name>
    <dbReference type="NCBI Taxonomy" id="1572762"/>
    <lineage>
        <taxon>Bacteria</taxon>
        <taxon>Bacillati</taxon>
        <taxon>Bacillota</taxon>
        <taxon>Bacilli</taxon>
        <taxon>Bacillales</taxon>
        <taxon>Paenibacillaceae</taxon>
        <taxon>Xylanibacillus</taxon>
    </lineage>
</organism>
<comment type="caution">
    <text evidence="2">The sequence shown here is derived from an EMBL/GenBank/DDBJ whole genome shotgun (WGS) entry which is preliminary data.</text>
</comment>
<feature type="domain" description="Carrier" evidence="1">
    <location>
        <begin position="1"/>
        <end position="80"/>
    </location>
</feature>
<dbReference type="Gene3D" id="1.10.1200.10">
    <property type="entry name" value="ACP-like"/>
    <property type="match status" value="1"/>
</dbReference>
<evidence type="ECO:0000259" key="1">
    <source>
        <dbReference type="PROSITE" id="PS50075"/>
    </source>
</evidence>
<dbReference type="InterPro" id="IPR009081">
    <property type="entry name" value="PP-bd_ACP"/>
</dbReference>
<reference evidence="2" key="1">
    <citation type="submission" date="2021-04" db="EMBL/GenBank/DDBJ databases">
        <title>Draft genome sequence of Xylanibacillus composti strain K13.</title>
        <authorList>
            <person name="Uke A."/>
            <person name="Chhe C."/>
            <person name="Baramee S."/>
            <person name="Kosugi A."/>
        </authorList>
    </citation>
    <scope>NUCLEOTIDE SEQUENCE</scope>
    <source>
        <strain evidence="2">K13</strain>
    </source>
</reference>
<accession>A0A8J4H7K5</accession>
<dbReference type="Proteomes" id="UP000677918">
    <property type="component" value="Unassembled WGS sequence"/>
</dbReference>
<protein>
    <recommendedName>
        <fullName evidence="1">Carrier domain-containing protein</fullName>
    </recommendedName>
</protein>
<evidence type="ECO:0000313" key="3">
    <source>
        <dbReference type="Proteomes" id="UP000677918"/>
    </source>
</evidence>
<proteinExistence type="predicted"/>
<keyword evidence="3" id="KW-1185">Reference proteome</keyword>
<name>A0A8J4H7K5_9BACL</name>
<sequence>MTTHEKIGEIIGTVLEIDADRMSQVAGDDALNDLGMDSLNCVDIVLSIEEEFDVIFNDEELLLENLNTINKLAETVEQKLGLHSVT</sequence>
<dbReference type="PROSITE" id="PS50075">
    <property type="entry name" value="CARRIER"/>
    <property type="match status" value="1"/>
</dbReference>
<dbReference type="AlphaFoldDB" id="A0A8J4H7K5"/>
<gene>
    <name evidence="2" type="ORF">XYCOK13_41010</name>
</gene>
<dbReference type="RefSeq" id="WP_213414074.1">
    <property type="nucleotide sequence ID" value="NZ_BOVK01000076.1"/>
</dbReference>